<dbReference type="InterPro" id="IPR010994">
    <property type="entry name" value="RuvA_2-like"/>
</dbReference>
<evidence type="ECO:0000259" key="3">
    <source>
        <dbReference type="Pfam" id="PF17782"/>
    </source>
</evidence>
<dbReference type="EMBL" id="AP022345">
    <property type="protein sequence ID" value="BBU68232.1"/>
    <property type="molecule type" value="Genomic_DNA"/>
</dbReference>
<dbReference type="InterPro" id="IPR057666">
    <property type="entry name" value="DrpA_SLOG"/>
</dbReference>
<dbReference type="SUPFAM" id="SSF47781">
    <property type="entry name" value="RuvA domain 2-like"/>
    <property type="match status" value="1"/>
</dbReference>
<dbReference type="InterPro" id="IPR036388">
    <property type="entry name" value="WH-like_DNA-bd_sf"/>
</dbReference>
<dbReference type="Proteomes" id="UP000463961">
    <property type="component" value="Chromosome"/>
</dbReference>
<evidence type="ECO:0000313" key="5">
    <source>
        <dbReference type="Proteomes" id="UP000463961"/>
    </source>
</evidence>
<dbReference type="PANTHER" id="PTHR43022:SF1">
    <property type="entry name" value="PROTEIN SMF"/>
    <property type="match status" value="1"/>
</dbReference>
<feature type="domain" description="Smf/DprA SLOG" evidence="2">
    <location>
        <begin position="90"/>
        <end position="300"/>
    </location>
</feature>
<dbReference type="RefSeq" id="WP_162048838.1">
    <property type="nucleotide sequence ID" value="NZ_AP022345.1"/>
</dbReference>
<dbReference type="Gene3D" id="1.10.10.10">
    <property type="entry name" value="Winged helix-like DNA-binding domain superfamily/Winged helix DNA-binding domain"/>
    <property type="match status" value="1"/>
</dbReference>
<dbReference type="Pfam" id="PF02481">
    <property type="entry name" value="DNA_processg_A"/>
    <property type="match status" value="1"/>
</dbReference>
<dbReference type="PANTHER" id="PTHR43022">
    <property type="entry name" value="PROTEIN SMF"/>
    <property type="match status" value="1"/>
</dbReference>
<organism evidence="4 5">
    <name type="scientific">Fluviibacter phosphoraccumulans</name>
    <dbReference type="NCBI Taxonomy" id="1751046"/>
    <lineage>
        <taxon>Bacteria</taxon>
        <taxon>Pseudomonadati</taxon>
        <taxon>Pseudomonadota</taxon>
        <taxon>Betaproteobacteria</taxon>
        <taxon>Rhodocyclales</taxon>
        <taxon>Fluviibacteraceae</taxon>
        <taxon>Fluviibacter</taxon>
    </lineage>
</organism>
<dbReference type="Pfam" id="PF17782">
    <property type="entry name" value="WHD_DprA"/>
    <property type="match status" value="1"/>
</dbReference>
<dbReference type="InterPro" id="IPR003488">
    <property type="entry name" value="DprA"/>
</dbReference>
<dbReference type="SUPFAM" id="SSF102405">
    <property type="entry name" value="MCP/YpsA-like"/>
    <property type="match status" value="1"/>
</dbReference>
<keyword evidence="5" id="KW-1185">Reference proteome</keyword>
<dbReference type="AlphaFoldDB" id="A0A7R6QVR8"/>
<gene>
    <name evidence="4" type="primary">smf</name>
    <name evidence="4" type="ORF">ICHIAU1_05150</name>
</gene>
<name>A0A7R6QVR8_9RHOO</name>
<reference evidence="5" key="1">
    <citation type="submission" date="2020-01" db="EMBL/GenBank/DDBJ databases">
        <title>Phosphoaccumulans saitamaens gen. nov., sp. nov., a polyphosphate accumulating bacterium isolated from surface river water.</title>
        <authorList>
            <person name="Watanabe K."/>
            <person name="Suda W."/>
        </authorList>
    </citation>
    <scope>NUCLEOTIDE SEQUENCE [LARGE SCALE GENOMIC DNA]</scope>
    <source>
        <strain evidence="5">ICHIAU1</strain>
    </source>
</reference>
<protein>
    <submittedName>
        <fullName evidence="4">DNA processing protein DprA</fullName>
    </submittedName>
</protein>
<accession>A0A7R6QVR8</accession>
<sequence>MNPSTSPYDQQELRSWLNLTLPAGIGPRKQQQLLRAFGHPDAVFDAGLSAVAGLIGIKLAESLFDGRNNEAQQALIATTLAWLSEPGHHIVTLADRDYPQRLLESDDPPSLLYINGDPAYLNRAAIGIVGSRNATPQGIENALAFSRVLADAGFTIISGLALGIDAAAHEGAIRSEAASGTIAIIGTGIDRVYPSSNKKLAHVVTGKGCIISEFPLGTAATASNFPRRNRLIAGLSQACLVVEAAPASGSLITARLAGELGRDLFAIPGSIHAPQYKGCHALIKQGAKLVECAQDILEELRPQAATQSATPEPAPDKPEHAPLIAALGHDPCTLDQLISRSGLTADAVLAMLTELSLEGVVTNLPGGRYQRLIRS</sequence>
<dbReference type="NCBIfam" id="TIGR00732">
    <property type="entry name" value="dprA"/>
    <property type="match status" value="1"/>
</dbReference>
<dbReference type="GO" id="GO:0009294">
    <property type="term" value="P:DNA-mediated transformation"/>
    <property type="evidence" value="ECO:0007669"/>
    <property type="project" value="InterPro"/>
</dbReference>
<dbReference type="InterPro" id="IPR041614">
    <property type="entry name" value="DprA_WH"/>
</dbReference>
<proteinExistence type="inferred from homology"/>
<dbReference type="OrthoDB" id="9785707at2"/>
<feature type="domain" description="DprA winged helix" evidence="3">
    <location>
        <begin position="308"/>
        <end position="367"/>
    </location>
</feature>
<comment type="similarity">
    <text evidence="1">Belongs to the DprA/Smf family.</text>
</comment>
<evidence type="ECO:0000256" key="1">
    <source>
        <dbReference type="ARBA" id="ARBA00006525"/>
    </source>
</evidence>
<evidence type="ECO:0000259" key="2">
    <source>
        <dbReference type="Pfam" id="PF02481"/>
    </source>
</evidence>
<dbReference type="Gene3D" id="3.40.50.450">
    <property type="match status" value="1"/>
</dbReference>
<evidence type="ECO:0000313" key="4">
    <source>
        <dbReference type="EMBL" id="BBU68232.1"/>
    </source>
</evidence>